<dbReference type="GO" id="GO:0006260">
    <property type="term" value="P:DNA replication"/>
    <property type="evidence" value="ECO:0007669"/>
    <property type="project" value="UniProtKB-KW"/>
</dbReference>
<geneLocation type="plasmid" evidence="12">
    <name>pPLLHn-1</name>
</geneLocation>
<evidence type="ECO:0000256" key="9">
    <source>
        <dbReference type="ARBA" id="ARBA00023124"/>
    </source>
</evidence>
<dbReference type="Gene3D" id="3.40.1310.20">
    <property type="match status" value="1"/>
</dbReference>
<gene>
    <name evidence="12" type="primary">repA</name>
</gene>
<keyword evidence="6" id="KW-0547">Nucleotide-binding</keyword>
<accession>H6VMZ4</accession>
<dbReference type="EMBL" id="JN835187">
    <property type="protein sequence ID" value="AFA53690.1"/>
    <property type="molecule type" value="Genomic_DNA"/>
</dbReference>
<evidence type="ECO:0000256" key="3">
    <source>
        <dbReference type="ARBA" id="ARBA00022705"/>
    </source>
</evidence>
<keyword evidence="9" id="KW-0190">Covalent protein-DNA linkage</keyword>
<evidence type="ECO:0000256" key="10">
    <source>
        <dbReference type="ARBA" id="ARBA00023125"/>
    </source>
</evidence>
<keyword evidence="8" id="KW-0378">Hydrolase</keyword>
<dbReference type="SUPFAM" id="SSF52540">
    <property type="entry name" value="P-loop containing nucleoside triphosphate hydrolases"/>
    <property type="match status" value="1"/>
</dbReference>
<dbReference type="AlphaFoldDB" id="H6VMZ4"/>
<keyword evidence="2" id="KW-0548">Nucleotidyltransferase</keyword>
<evidence type="ECO:0000256" key="8">
    <source>
        <dbReference type="ARBA" id="ARBA00022801"/>
    </source>
</evidence>
<dbReference type="SUPFAM" id="SSF55464">
    <property type="entry name" value="Origin of replication-binding domain, RBD-like"/>
    <property type="match status" value="1"/>
</dbReference>
<dbReference type="GO" id="GO:0016787">
    <property type="term" value="F:hydrolase activity"/>
    <property type="evidence" value="ECO:0007669"/>
    <property type="project" value="UniProtKB-KW"/>
</dbReference>
<protein>
    <submittedName>
        <fullName evidence="12">Replication-associated protein</fullName>
    </submittedName>
</protein>
<dbReference type="Gene3D" id="3.40.50.300">
    <property type="entry name" value="P-loop containing nucleotide triphosphate hydrolases"/>
    <property type="match status" value="1"/>
</dbReference>
<dbReference type="GO" id="GO:0000166">
    <property type="term" value="F:nucleotide binding"/>
    <property type="evidence" value="ECO:0007669"/>
    <property type="project" value="UniProtKB-KW"/>
</dbReference>
<evidence type="ECO:0000256" key="6">
    <source>
        <dbReference type="ARBA" id="ARBA00022741"/>
    </source>
</evidence>
<evidence type="ECO:0000313" key="12">
    <source>
        <dbReference type="EMBL" id="AFA53690.1"/>
    </source>
</evidence>
<keyword evidence="7" id="KW-0255">Endonuclease</keyword>
<keyword evidence="1" id="KW-0808">Transferase</keyword>
<dbReference type="InterPro" id="IPR049912">
    <property type="entry name" value="CRESS_DNA_REP"/>
</dbReference>
<dbReference type="GO" id="GO:0004519">
    <property type="term" value="F:endonuclease activity"/>
    <property type="evidence" value="ECO:0007669"/>
    <property type="project" value="UniProtKB-KW"/>
</dbReference>
<dbReference type="GO" id="GO:0046872">
    <property type="term" value="F:metal ion binding"/>
    <property type="evidence" value="ECO:0007669"/>
    <property type="project" value="UniProtKB-KW"/>
</dbReference>
<dbReference type="GO" id="GO:0016779">
    <property type="term" value="F:nucleotidyltransferase activity"/>
    <property type="evidence" value="ECO:0007669"/>
    <property type="project" value="UniProtKB-KW"/>
</dbReference>
<keyword evidence="4" id="KW-0540">Nuclease</keyword>
<keyword evidence="12" id="KW-0614">Plasmid</keyword>
<feature type="domain" description="CRESS-DNA virus Rep endonuclease" evidence="11">
    <location>
        <begin position="7"/>
        <end position="112"/>
    </location>
</feature>
<reference evidence="12" key="1">
    <citation type="submission" date="2011-10" db="EMBL/GenBank/DDBJ databases">
        <title>Complete sequence of a full-length DNA and molecular characterization of one plasmid from Periwinkle little leaf phytoplasma.</title>
        <authorList>
            <person name="Zheng W."/>
        </authorList>
    </citation>
    <scope>NUCLEOTIDE SEQUENCE</scope>
    <source>
        <plasmid evidence="12">pPLLHn-1</plasmid>
    </source>
</reference>
<keyword evidence="3" id="KW-0235">DNA replication</keyword>
<keyword evidence="5" id="KW-0479">Metal-binding</keyword>
<proteinExistence type="predicted"/>
<evidence type="ECO:0000256" key="7">
    <source>
        <dbReference type="ARBA" id="ARBA00022759"/>
    </source>
</evidence>
<dbReference type="InterPro" id="IPR001301">
    <property type="entry name" value="Gemini_AL1_CLV"/>
</dbReference>
<dbReference type="Pfam" id="PF00799">
    <property type="entry name" value="Gemini_AL1"/>
    <property type="match status" value="1"/>
</dbReference>
<dbReference type="GO" id="GO:0005198">
    <property type="term" value="F:structural molecule activity"/>
    <property type="evidence" value="ECO:0007669"/>
    <property type="project" value="InterPro"/>
</dbReference>
<dbReference type="InterPro" id="IPR027417">
    <property type="entry name" value="P-loop_NTPase"/>
</dbReference>
<evidence type="ECO:0000259" key="11">
    <source>
        <dbReference type="PROSITE" id="PS52020"/>
    </source>
</evidence>
<evidence type="ECO:0000256" key="1">
    <source>
        <dbReference type="ARBA" id="ARBA00022679"/>
    </source>
</evidence>
<organism evidence="12">
    <name type="scientific">Periwinkle little leaf phytoplasma</name>
    <dbReference type="NCBI Taxonomy" id="137854"/>
    <lineage>
        <taxon>Bacteria</taxon>
        <taxon>Bacillati</taxon>
        <taxon>Mycoplasmatota</taxon>
        <taxon>Mollicutes</taxon>
        <taxon>Acholeplasmatales</taxon>
        <taxon>Acholeplasmataceae</taxon>
        <taxon>Candidatus Phytoplasma</taxon>
    </lineage>
</organism>
<dbReference type="PROSITE" id="PS52020">
    <property type="entry name" value="CRESS_DNA_REP"/>
    <property type="match status" value="1"/>
</dbReference>
<dbReference type="PRINTS" id="PR00228">
    <property type="entry name" value="GEMCOATCLVL1"/>
</dbReference>
<evidence type="ECO:0000256" key="5">
    <source>
        <dbReference type="ARBA" id="ARBA00022723"/>
    </source>
</evidence>
<name>H6VMZ4_9MOLU</name>
<keyword evidence="10" id="KW-0238">DNA-binding</keyword>
<sequence length="396" mass="47304">MKKTKFRLNTKDIFLTYSKCNLGKDKIHNHIKELMASKKQEISYIISNTENHQDHKEIHTHVLFQLTKRLNIKSERFFDIEGFHPKIENARDIEKSIDYIKKDGDFIEEGTPRHKKYVRQNQKEERKQLIYDEIFRLKDEYYNDDNLTLTQVKKTLDEFIINLDRDFYLEQIDLIEKILKKKFIKKDEELDEEEEFSTAAYSFDSFKTNSETNKIIDAIDSQLNIINSKKTNKRIKSIVIEGPSRLGKTEFILSYLTHKNLQYNYIRGEFNFSKESHKNAYKVSIFDDISIPEIRRAGLLKNIIGGQRGFEYNVKYSPKRTVLMRNRLSIFLVNPDISFESYCEWSRDNGHKFHEYLEDNCIFIYVNNKLYDDPQDKALHDNLIQFFDSDKVEVED</sequence>
<dbReference type="GO" id="GO:0003677">
    <property type="term" value="F:DNA binding"/>
    <property type="evidence" value="ECO:0007669"/>
    <property type="project" value="UniProtKB-KW"/>
</dbReference>
<evidence type="ECO:0000256" key="4">
    <source>
        <dbReference type="ARBA" id="ARBA00022722"/>
    </source>
</evidence>
<evidence type="ECO:0000256" key="2">
    <source>
        <dbReference type="ARBA" id="ARBA00022695"/>
    </source>
</evidence>
<dbReference type="RefSeq" id="WP_015060837.1">
    <property type="nucleotide sequence ID" value="NC_019290.1"/>
</dbReference>